<proteinExistence type="predicted"/>
<sequence>MILNFLDLQSLLRLSSTSVRAHTTIDSLPAFQHLLSSTGHILPTLPHKRIITLHSLSTLHAALTSTLCISCGHYGAFLLLVTAQRCCSICLEKNASLWLLTTNEAHKIFALAPDDVKKLPAMQHVVPGHSFPEPYYLDTPKRYVLTSVRAAKELAIKVHGSEAGMETVKANIAWKQSTTTRTECRRDIYIYPPRGPVAAGPGRQFYGNRGRGGPLSWVGRCGVSVVGDA</sequence>
<gene>
    <name evidence="1" type="ORF">BT63DRAFT_192783</name>
</gene>
<organism evidence="1 2">
    <name type="scientific">Microthyrium microscopicum</name>
    <dbReference type="NCBI Taxonomy" id="703497"/>
    <lineage>
        <taxon>Eukaryota</taxon>
        <taxon>Fungi</taxon>
        <taxon>Dikarya</taxon>
        <taxon>Ascomycota</taxon>
        <taxon>Pezizomycotina</taxon>
        <taxon>Dothideomycetes</taxon>
        <taxon>Dothideomycetes incertae sedis</taxon>
        <taxon>Microthyriales</taxon>
        <taxon>Microthyriaceae</taxon>
        <taxon>Microthyrium</taxon>
    </lineage>
</organism>
<dbReference type="AlphaFoldDB" id="A0A6A6UKQ6"/>
<dbReference type="OrthoDB" id="2687876at2759"/>
<dbReference type="EMBL" id="MU004232">
    <property type="protein sequence ID" value="KAF2672276.1"/>
    <property type="molecule type" value="Genomic_DNA"/>
</dbReference>
<dbReference type="Proteomes" id="UP000799302">
    <property type="component" value="Unassembled WGS sequence"/>
</dbReference>
<evidence type="ECO:0008006" key="3">
    <source>
        <dbReference type="Google" id="ProtNLM"/>
    </source>
</evidence>
<protein>
    <recommendedName>
        <fullName evidence="3">F-box domain-containing protein</fullName>
    </recommendedName>
</protein>
<reference evidence="1" key="1">
    <citation type="journal article" date="2020" name="Stud. Mycol.">
        <title>101 Dothideomycetes genomes: a test case for predicting lifestyles and emergence of pathogens.</title>
        <authorList>
            <person name="Haridas S."/>
            <person name="Albert R."/>
            <person name="Binder M."/>
            <person name="Bloem J."/>
            <person name="Labutti K."/>
            <person name="Salamov A."/>
            <person name="Andreopoulos B."/>
            <person name="Baker S."/>
            <person name="Barry K."/>
            <person name="Bills G."/>
            <person name="Bluhm B."/>
            <person name="Cannon C."/>
            <person name="Castanera R."/>
            <person name="Culley D."/>
            <person name="Daum C."/>
            <person name="Ezra D."/>
            <person name="Gonzalez J."/>
            <person name="Henrissat B."/>
            <person name="Kuo A."/>
            <person name="Liang C."/>
            <person name="Lipzen A."/>
            <person name="Lutzoni F."/>
            <person name="Magnuson J."/>
            <person name="Mondo S."/>
            <person name="Nolan M."/>
            <person name="Ohm R."/>
            <person name="Pangilinan J."/>
            <person name="Park H.-J."/>
            <person name="Ramirez L."/>
            <person name="Alfaro M."/>
            <person name="Sun H."/>
            <person name="Tritt A."/>
            <person name="Yoshinaga Y."/>
            <person name="Zwiers L.-H."/>
            <person name="Turgeon B."/>
            <person name="Goodwin S."/>
            <person name="Spatafora J."/>
            <person name="Crous P."/>
            <person name="Grigoriev I."/>
        </authorList>
    </citation>
    <scope>NUCLEOTIDE SEQUENCE</scope>
    <source>
        <strain evidence="1">CBS 115976</strain>
    </source>
</reference>
<evidence type="ECO:0000313" key="1">
    <source>
        <dbReference type="EMBL" id="KAF2672276.1"/>
    </source>
</evidence>
<evidence type="ECO:0000313" key="2">
    <source>
        <dbReference type="Proteomes" id="UP000799302"/>
    </source>
</evidence>
<accession>A0A6A6UKQ6</accession>
<keyword evidence="2" id="KW-1185">Reference proteome</keyword>
<name>A0A6A6UKQ6_9PEZI</name>